<feature type="domain" description="FAD-binding PCMH-type" evidence="3">
    <location>
        <begin position="1"/>
        <end position="162"/>
    </location>
</feature>
<name>A0ABR7NRK1_9FIRM</name>
<organism evidence="4 5">
    <name type="scientific">Enterocloster hominis</name>
    <name type="common">ex Liu et al. 2021</name>
    <dbReference type="NCBI Taxonomy" id="2763663"/>
    <lineage>
        <taxon>Bacteria</taxon>
        <taxon>Bacillati</taxon>
        <taxon>Bacillota</taxon>
        <taxon>Clostridia</taxon>
        <taxon>Lachnospirales</taxon>
        <taxon>Lachnospiraceae</taxon>
        <taxon>Enterocloster</taxon>
    </lineage>
</organism>
<dbReference type="InterPro" id="IPR005107">
    <property type="entry name" value="CO_DH_flav_C"/>
</dbReference>
<dbReference type="InterPro" id="IPR036683">
    <property type="entry name" value="CO_DH_flav_C_dom_sf"/>
</dbReference>
<dbReference type="InterPro" id="IPR002346">
    <property type="entry name" value="Mopterin_DH_FAD-bd"/>
</dbReference>
<keyword evidence="5" id="KW-1185">Reference proteome</keyword>
<accession>A0ABR7NRK1</accession>
<dbReference type="InterPro" id="IPR016169">
    <property type="entry name" value="FAD-bd_PCMH_sub2"/>
</dbReference>
<evidence type="ECO:0000256" key="1">
    <source>
        <dbReference type="ARBA" id="ARBA00022630"/>
    </source>
</evidence>
<sequence>MLKFREYVRAESLEDAYVRNQKKSAHILGGMLWLKMQNRTVQTVIDLSDLGLSGIEETEEEYRIGAMTSLRELELHKGLDAMTGGAVRESLRHIVGVQFRNLATVGGSIFGRFGFSDVLTMFLALDSWVELYHGGLVPMERFAAEGTENDILVRVIVKKEKRRYAYLSHRNTKTDFPVMACAVAVGEGWRSGEGERAAGRAVFGATPARARSYELPAEWLERFQGSGEEERKVLAAELASVVPTGSNIRAGKEFRSHLAGILLYRGLMEALYGGSGQAAGAGAPACLTEEKEGQRA</sequence>
<evidence type="ECO:0000256" key="2">
    <source>
        <dbReference type="ARBA" id="ARBA00023002"/>
    </source>
</evidence>
<proteinExistence type="predicted"/>
<dbReference type="Gene3D" id="3.30.465.10">
    <property type="match status" value="1"/>
</dbReference>
<comment type="caution">
    <text evidence="4">The sequence shown here is derived from an EMBL/GenBank/DDBJ whole genome shotgun (WGS) entry which is preliminary data.</text>
</comment>
<dbReference type="EMBL" id="JACRTJ010000013">
    <property type="protein sequence ID" value="MBC8598747.1"/>
    <property type="molecule type" value="Genomic_DNA"/>
</dbReference>
<dbReference type="SUPFAM" id="SSF56176">
    <property type="entry name" value="FAD-binding/transporter-associated domain-like"/>
    <property type="match status" value="1"/>
</dbReference>
<dbReference type="SUPFAM" id="SSF55447">
    <property type="entry name" value="CO dehydrogenase flavoprotein C-terminal domain-like"/>
    <property type="match status" value="1"/>
</dbReference>
<dbReference type="Gene3D" id="3.30.390.50">
    <property type="entry name" value="CO dehydrogenase flavoprotein, C-terminal domain"/>
    <property type="match status" value="1"/>
</dbReference>
<dbReference type="SMART" id="SM01092">
    <property type="entry name" value="CO_deh_flav_C"/>
    <property type="match status" value="1"/>
</dbReference>
<protein>
    <submittedName>
        <fullName evidence="4">FAD binding domain-containing protein</fullName>
    </submittedName>
</protein>
<dbReference type="InterPro" id="IPR036318">
    <property type="entry name" value="FAD-bd_PCMH-like_sf"/>
</dbReference>
<evidence type="ECO:0000313" key="5">
    <source>
        <dbReference type="Proteomes" id="UP000647491"/>
    </source>
</evidence>
<dbReference type="InterPro" id="IPR051312">
    <property type="entry name" value="Diverse_Substr_Oxidored"/>
</dbReference>
<gene>
    <name evidence="4" type="ORF">H8708_05790</name>
</gene>
<dbReference type="PANTHER" id="PTHR42659">
    <property type="entry name" value="XANTHINE DEHYDROGENASE SUBUNIT C-RELATED"/>
    <property type="match status" value="1"/>
</dbReference>
<dbReference type="PANTHER" id="PTHR42659:SF9">
    <property type="entry name" value="XANTHINE DEHYDROGENASE FAD-BINDING SUBUNIT XDHB-RELATED"/>
    <property type="match status" value="1"/>
</dbReference>
<keyword evidence="1" id="KW-0285">Flavoprotein</keyword>
<dbReference type="Pfam" id="PF00941">
    <property type="entry name" value="FAD_binding_5"/>
    <property type="match status" value="1"/>
</dbReference>
<keyword evidence="2" id="KW-0560">Oxidoreductase</keyword>
<dbReference type="Proteomes" id="UP000647491">
    <property type="component" value="Unassembled WGS sequence"/>
</dbReference>
<dbReference type="InterPro" id="IPR016166">
    <property type="entry name" value="FAD-bd_PCMH"/>
</dbReference>
<evidence type="ECO:0000259" key="3">
    <source>
        <dbReference type="PROSITE" id="PS51387"/>
    </source>
</evidence>
<evidence type="ECO:0000313" key="4">
    <source>
        <dbReference type="EMBL" id="MBC8598747.1"/>
    </source>
</evidence>
<reference evidence="4 5" key="1">
    <citation type="submission" date="2020-08" db="EMBL/GenBank/DDBJ databases">
        <title>Genome public.</title>
        <authorList>
            <person name="Liu C."/>
            <person name="Sun Q."/>
        </authorList>
    </citation>
    <scope>NUCLEOTIDE SEQUENCE [LARGE SCALE GENOMIC DNA]</scope>
    <source>
        <strain evidence="4 5">BX10</strain>
    </source>
</reference>
<dbReference type="PROSITE" id="PS51387">
    <property type="entry name" value="FAD_PCMH"/>
    <property type="match status" value="1"/>
</dbReference>
<dbReference type="RefSeq" id="WP_262427253.1">
    <property type="nucleotide sequence ID" value="NZ_JACRTJ010000013.1"/>
</dbReference>